<evidence type="ECO:0000256" key="7">
    <source>
        <dbReference type="PROSITE-ProRule" id="PRU00059"/>
    </source>
</evidence>
<feature type="domain" description="CUB" evidence="11">
    <location>
        <begin position="29"/>
        <end position="144"/>
    </location>
</feature>
<dbReference type="SUPFAM" id="SSF49854">
    <property type="entry name" value="Spermadhesin, CUB domain"/>
    <property type="match status" value="1"/>
</dbReference>
<name>A0A9Q1DMK9_CONCO</name>
<keyword evidence="3 9" id="KW-0812">Transmembrane</keyword>
<feature type="compositionally biased region" description="Basic and acidic residues" evidence="8">
    <location>
        <begin position="639"/>
        <end position="654"/>
    </location>
</feature>
<keyword evidence="4 9" id="KW-1133">Transmembrane helix</keyword>
<evidence type="ECO:0000259" key="12">
    <source>
        <dbReference type="PROSITE" id="PS50022"/>
    </source>
</evidence>
<dbReference type="Gene3D" id="2.60.120.290">
    <property type="entry name" value="Spermadhesin, CUB domain"/>
    <property type="match status" value="1"/>
</dbReference>
<keyword evidence="15" id="KW-1185">Reference proteome</keyword>
<dbReference type="PANTHER" id="PTHR46806">
    <property type="entry name" value="F5/8 TYPE C DOMAIN-CONTAINING PROTEIN"/>
    <property type="match status" value="1"/>
</dbReference>
<dbReference type="AlphaFoldDB" id="A0A9Q1DMK9"/>
<dbReference type="PANTHER" id="PTHR46806:SF1">
    <property type="entry name" value="DISCOIDIN, CUB AND LCCL DOMAIN-CONTAINING PROTEIN 1"/>
    <property type="match status" value="1"/>
</dbReference>
<dbReference type="SUPFAM" id="SSF69848">
    <property type="entry name" value="LCCL domain"/>
    <property type="match status" value="1"/>
</dbReference>
<gene>
    <name evidence="14" type="ORF">COCON_G00097540</name>
</gene>
<evidence type="ECO:0000256" key="9">
    <source>
        <dbReference type="SAM" id="Phobius"/>
    </source>
</evidence>
<feature type="region of interest" description="Disordered" evidence="8">
    <location>
        <begin position="629"/>
        <end position="700"/>
    </location>
</feature>
<dbReference type="InterPro" id="IPR050633">
    <property type="entry name" value="Neuropilin_MCO_CoagFactor"/>
</dbReference>
<evidence type="ECO:0000259" key="13">
    <source>
        <dbReference type="PROSITE" id="PS50820"/>
    </source>
</evidence>
<feature type="domain" description="LCCL" evidence="13">
    <location>
        <begin position="146"/>
        <end position="242"/>
    </location>
</feature>
<keyword evidence="5 9" id="KW-0472">Membrane</keyword>
<proteinExistence type="predicted"/>
<accession>A0A9Q1DMK9</accession>
<dbReference type="OrthoDB" id="441660at2759"/>
<dbReference type="Pfam" id="PF00431">
    <property type="entry name" value="CUB"/>
    <property type="match status" value="1"/>
</dbReference>
<dbReference type="InterPro" id="IPR000421">
    <property type="entry name" value="FA58C"/>
</dbReference>
<dbReference type="InterPro" id="IPR035914">
    <property type="entry name" value="Sperma_CUB_dom_sf"/>
</dbReference>
<dbReference type="Proteomes" id="UP001152803">
    <property type="component" value="Unassembled WGS sequence"/>
</dbReference>
<dbReference type="InterPro" id="IPR000859">
    <property type="entry name" value="CUB_dom"/>
</dbReference>
<feature type="chain" id="PRO_5040250883" evidence="10">
    <location>
        <begin position="23"/>
        <end position="700"/>
    </location>
</feature>
<comment type="caution">
    <text evidence="14">The sequence shown here is derived from an EMBL/GenBank/DDBJ whole genome shotgun (WGS) entry which is preliminary data.</text>
</comment>
<comment type="subcellular location">
    <subcellularLocation>
        <location evidence="1">Membrane</location>
        <topology evidence="1">Single-pass type I membrane protein</topology>
    </subcellularLocation>
</comment>
<evidence type="ECO:0000256" key="10">
    <source>
        <dbReference type="SAM" id="SignalP"/>
    </source>
</evidence>
<keyword evidence="2" id="KW-0597">Phosphoprotein</keyword>
<dbReference type="Gene3D" id="2.60.120.260">
    <property type="entry name" value="Galactose-binding domain-like"/>
    <property type="match status" value="1"/>
</dbReference>
<feature type="transmembrane region" description="Helical" evidence="9">
    <location>
        <begin position="441"/>
        <end position="465"/>
    </location>
</feature>
<dbReference type="EMBL" id="JAFJMO010000006">
    <property type="protein sequence ID" value="KAJ8275129.1"/>
    <property type="molecule type" value="Genomic_DNA"/>
</dbReference>
<dbReference type="SMART" id="SM00042">
    <property type="entry name" value="CUB"/>
    <property type="match status" value="1"/>
</dbReference>
<dbReference type="CDD" id="cd00041">
    <property type="entry name" value="CUB"/>
    <property type="match status" value="1"/>
</dbReference>
<evidence type="ECO:0000256" key="4">
    <source>
        <dbReference type="ARBA" id="ARBA00022989"/>
    </source>
</evidence>
<evidence type="ECO:0000313" key="15">
    <source>
        <dbReference type="Proteomes" id="UP001152803"/>
    </source>
</evidence>
<feature type="disulfide bond" evidence="7">
    <location>
        <begin position="29"/>
        <end position="56"/>
    </location>
</feature>
<keyword evidence="10" id="KW-0732">Signal</keyword>
<dbReference type="PROSITE" id="PS50820">
    <property type="entry name" value="LCCL"/>
    <property type="match status" value="1"/>
</dbReference>
<dbReference type="SMART" id="SM00603">
    <property type="entry name" value="LCCL"/>
    <property type="match status" value="1"/>
</dbReference>
<organism evidence="14 15">
    <name type="scientific">Conger conger</name>
    <name type="common">Conger eel</name>
    <name type="synonym">Muraena conger</name>
    <dbReference type="NCBI Taxonomy" id="82655"/>
    <lineage>
        <taxon>Eukaryota</taxon>
        <taxon>Metazoa</taxon>
        <taxon>Chordata</taxon>
        <taxon>Craniata</taxon>
        <taxon>Vertebrata</taxon>
        <taxon>Euteleostomi</taxon>
        <taxon>Actinopterygii</taxon>
        <taxon>Neopterygii</taxon>
        <taxon>Teleostei</taxon>
        <taxon>Anguilliformes</taxon>
        <taxon>Congridae</taxon>
        <taxon>Conger</taxon>
    </lineage>
</organism>
<evidence type="ECO:0000256" key="2">
    <source>
        <dbReference type="ARBA" id="ARBA00022553"/>
    </source>
</evidence>
<protein>
    <submittedName>
        <fullName evidence="14">Uncharacterized protein</fullName>
    </submittedName>
</protein>
<dbReference type="InterPro" id="IPR036609">
    <property type="entry name" value="LCCL_sf"/>
</dbReference>
<feature type="signal peptide" evidence="10">
    <location>
        <begin position="1"/>
        <end position="22"/>
    </location>
</feature>
<dbReference type="Pfam" id="PF03815">
    <property type="entry name" value="LCCL"/>
    <property type="match status" value="1"/>
</dbReference>
<evidence type="ECO:0000256" key="5">
    <source>
        <dbReference type="ARBA" id="ARBA00023136"/>
    </source>
</evidence>
<dbReference type="GO" id="GO:0038023">
    <property type="term" value="F:signaling receptor activity"/>
    <property type="evidence" value="ECO:0007669"/>
    <property type="project" value="TreeGrafter"/>
</dbReference>
<dbReference type="PROSITE" id="PS50022">
    <property type="entry name" value="FA58C_3"/>
    <property type="match status" value="1"/>
</dbReference>
<keyword evidence="6 7" id="KW-1015">Disulfide bond</keyword>
<evidence type="ECO:0000256" key="8">
    <source>
        <dbReference type="SAM" id="MobiDB-lite"/>
    </source>
</evidence>
<dbReference type="Pfam" id="PF00754">
    <property type="entry name" value="F5_F8_type_C"/>
    <property type="match status" value="1"/>
</dbReference>
<dbReference type="PROSITE" id="PS01180">
    <property type="entry name" value="CUB"/>
    <property type="match status" value="1"/>
</dbReference>
<dbReference type="InterPro" id="IPR008979">
    <property type="entry name" value="Galactose-bd-like_sf"/>
</dbReference>
<evidence type="ECO:0000256" key="3">
    <source>
        <dbReference type="ARBA" id="ARBA00022692"/>
    </source>
</evidence>
<feature type="domain" description="F5/8 type C" evidence="12">
    <location>
        <begin position="253"/>
        <end position="401"/>
    </location>
</feature>
<sequence length="700" mass="77485">MSGNEKLYGFFFIYSTLSLLFGEKPGDGCGHSIQGPESGVLSSKNYPGTYPNNTWCQVKVRVPEGNGIILKLADLDIEAKVCKSDYVRILKGAYRNDPVYGPSCGNLKTLPKDPVLVDSNEITVEFRSGVHISGRGFLLSYATREHKDLLTCLDKGSHFSSPKYTKYCPAGCKAVAGDISGDVTQGYRHTSVLCKAAVHAGVIQDQMGGAITVEVHKGRSHYAAARANGIQSRDGSLSDTLFTFITDDFRKQTTLHPVSVNASSWCQRCVVAGRLQDSPPNSGLPDTGGRTWEPEHHDRKQQWLQFDLGEKKKITEIVTTGSTLLDFDCYVESYKVEYKERSQWKTYTHHNSSDYMVFEGNVDNLHTARNTLHPPIVARFLRIVPYTWHERIALGVELRGSPYVRVDTSSQFIPLETMRPEPFPPREDNQTTQTVTSQGDMVQLAIIIVSTVVGVLVVLGGICVFKSLHKKKTKETPYGATDAQETGCWKQIQQPFSRHQSTEFTISYSSEKDPVQKLDLVTSNMAEYQQPLMIGTGTVARKGSTFRPIDKEGKDDPADPAAHYDYLHTANQYALPLTNQEPEYATPIIERHTFRKEAFLPDPSYSVPGAVLSRTPSFKAVDCGPHRKPGAFYQTPQVKTDRANNSEGVYDRPKVSTSLAQNGTGGDYQRPQVKPSVLESYSSPRDCVKAGGGTTRSPNV</sequence>
<comment type="caution">
    <text evidence="7">Lacks conserved residue(s) required for the propagation of feature annotation.</text>
</comment>
<reference evidence="14" key="1">
    <citation type="journal article" date="2023" name="Science">
        <title>Genome structures resolve the early diversification of teleost fishes.</title>
        <authorList>
            <person name="Parey E."/>
            <person name="Louis A."/>
            <person name="Montfort J."/>
            <person name="Bouchez O."/>
            <person name="Roques C."/>
            <person name="Iampietro C."/>
            <person name="Lluch J."/>
            <person name="Castinel A."/>
            <person name="Donnadieu C."/>
            <person name="Desvignes T."/>
            <person name="Floi Bucao C."/>
            <person name="Jouanno E."/>
            <person name="Wen M."/>
            <person name="Mejri S."/>
            <person name="Dirks R."/>
            <person name="Jansen H."/>
            <person name="Henkel C."/>
            <person name="Chen W.J."/>
            <person name="Zahm M."/>
            <person name="Cabau C."/>
            <person name="Klopp C."/>
            <person name="Thompson A.W."/>
            <person name="Robinson-Rechavi M."/>
            <person name="Braasch I."/>
            <person name="Lecointre G."/>
            <person name="Bobe J."/>
            <person name="Postlethwait J.H."/>
            <person name="Berthelot C."/>
            <person name="Roest Crollius H."/>
            <person name="Guiguen Y."/>
        </authorList>
    </citation>
    <scope>NUCLEOTIDE SEQUENCE</scope>
    <source>
        <strain evidence="14">Concon-B</strain>
    </source>
</reference>
<evidence type="ECO:0000256" key="6">
    <source>
        <dbReference type="ARBA" id="ARBA00023157"/>
    </source>
</evidence>
<evidence type="ECO:0000313" key="14">
    <source>
        <dbReference type="EMBL" id="KAJ8275129.1"/>
    </source>
</evidence>
<dbReference type="GO" id="GO:0005886">
    <property type="term" value="C:plasma membrane"/>
    <property type="evidence" value="ECO:0007669"/>
    <property type="project" value="TreeGrafter"/>
</dbReference>
<dbReference type="Gene3D" id="2.170.130.20">
    <property type="entry name" value="LCCL-like domain"/>
    <property type="match status" value="1"/>
</dbReference>
<dbReference type="SMART" id="SM00231">
    <property type="entry name" value="FA58C"/>
    <property type="match status" value="1"/>
</dbReference>
<dbReference type="InterPro" id="IPR004043">
    <property type="entry name" value="LCCL"/>
</dbReference>
<evidence type="ECO:0000259" key="11">
    <source>
        <dbReference type="PROSITE" id="PS01180"/>
    </source>
</evidence>
<dbReference type="CDD" id="cd00057">
    <property type="entry name" value="FA58C"/>
    <property type="match status" value="1"/>
</dbReference>
<evidence type="ECO:0000256" key="1">
    <source>
        <dbReference type="ARBA" id="ARBA00004479"/>
    </source>
</evidence>
<dbReference type="SUPFAM" id="SSF49785">
    <property type="entry name" value="Galactose-binding domain-like"/>
    <property type="match status" value="1"/>
</dbReference>